<dbReference type="AlphaFoldDB" id="A0A455UPK2"/>
<gene>
    <name evidence="1" type="ORF">HSBAA_61700</name>
</gene>
<dbReference type="SUPFAM" id="SSF89796">
    <property type="entry name" value="CoA-transferase family III (CaiB/BaiF)"/>
    <property type="match status" value="1"/>
</dbReference>
<dbReference type="Proteomes" id="UP000320231">
    <property type="component" value="Chromosome"/>
</dbReference>
<sequence length="63" mass="6603">MSGVMSITGDAEHSSYRVGYPLADTIGGLTAAMAINAALAEPERKARFIEVDGFIMISKPCIG</sequence>
<dbReference type="GO" id="GO:0003824">
    <property type="term" value="F:catalytic activity"/>
    <property type="evidence" value="ECO:0007669"/>
    <property type="project" value="InterPro"/>
</dbReference>
<dbReference type="KEGG" id="hsr:HSBAA_61700"/>
<organism evidence="1 2">
    <name type="scientific">Vreelandella sulfidaeris</name>
    <dbReference type="NCBI Taxonomy" id="115553"/>
    <lineage>
        <taxon>Bacteria</taxon>
        <taxon>Pseudomonadati</taxon>
        <taxon>Pseudomonadota</taxon>
        <taxon>Gammaproteobacteria</taxon>
        <taxon>Oceanospirillales</taxon>
        <taxon>Halomonadaceae</taxon>
        <taxon>Vreelandella</taxon>
    </lineage>
</organism>
<evidence type="ECO:0000313" key="1">
    <source>
        <dbReference type="EMBL" id="BBI64864.1"/>
    </source>
</evidence>
<protein>
    <submittedName>
        <fullName evidence="1">Uncharacterized protein</fullName>
    </submittedName>
</protein>
<accession>A0A455UPK2</accession>
<dbReference type="Gene3D" id="3.40.50.10540">
    <property type="entry name" value="Crotonobetainyl-coa:carnitine coa-transferase, domain 1"/>
    <property type="match status" value="1"/>
</dbReference>
<proteinExistence type="predicted"/>
<evidence type="ECO:0000313" key="2">
    <source>
        <dbReference type="Proteomes" id="UP000320231"/>
    </source>
</evidence>
<dbReference type="InterPro" id="IPR003673">
    <property type="entry name" value="CoA-Trfase_fam_III"/>
</dbReference>
<reference evidence="1 2" key="1">
    <citation type="journal article" date="2019" name="Microbiol. Resour. Announc.">
        <title>Complete Genome Sequence of Halomonas sulfidaeris Strain Esulfide1 Isolated from a Metal Sulfide Rock at a Depth of 2,200 Meters, Obtained Using Nanopore Sequencing.</title>
        <authorList>
            <person name="Saito M."/>
            <person name="Nishigata A."/>
            <person name="Galipon J."/>
            <person name="Arakawa K."/>
        </authorList>
    </citation>
    <scope>NUCLEOTIDE SEQUENCE [LARGE SCALE GENOMIC DNA]</scope>
    <source>
        <strain evidence="1 2">ATCC BAA-803</strain>
    </source>
</reference>
<dbReference type="InterPro" id="IPR023606">
    <property type="entry name" value="CoA-Trfase_III_dom_1_sf"/>
</dbReference>
<dbReference type="EMBL" id="AP019514">
    <property type="protein sequence ID" value="BBI64864.1"/>
    <property type="molecule type" value="Genomic_DNA"/>
</dbReference>
<dbReference type="Pfam" id="PF02515">
    <property type="entry name" value="CoA_transf_3"/>
    <property type="match status" value="1"/>
</dbReference>
<name>A0A455UPK2_9GAMM</name>